<evidence type="ECO:0000313" key="3">
    <source>
        <dbReference type="EMBL" id="SEU08924.1"/>
    </source>
</evidence>
<reference evidence="2 4" key="1">
    <citation type="submission" date="2016-10" db="EMBL/GenBank/DDBJ databases">
        <authorList>
            <person name="Varghese N."/>
            <person name="Submissions S."/>
        </authorList>
    </citation>
    <scope>NUCLEOTIDE SEQUENCE [LARGE SCALE GENOMIC DNA]</scope>
    <source>
        <strain evidence="2 4">ATCC 19403</strain>
    </source>
</reference>
<evidence type="ECO:0000313" key="4">
    <source>
        <dbReference type="Proteomes" id="UP000198970"/>
    </source>
</evidence>
<dbReference type="InterPro" id="IPR010359">
    <property type="entry name" value="IrrE_HExxH"/>
</dbReference>
<gene>
    <name evidence="2" type="ORF">SAMN02745906_0004</name>
    <name evidence="3" type="ORF">SAMN02745906_4851</name>
</gene>
<feature type="domain" description="IrrE N-terminal-like" evidence="1">
    <location>
        <begin position="27"/>
        <end position="134"/>
    </location>
</feature>
<dbReference type="Pfam" id="PF06114">
    <property type="entry name" value="Peptidase_M78"/>
    <property type="match status" value="1"/>
</dbReference>
<sequence length="166" mass="19172">MMPFLMNKRQLIEVIYLNYESLLEEADSHGIIIKERPLIANDGRIKGTQILIRQDMTDCQKACVLAEELGHYHTTTGDILDQSDVSNQKQERTARLWAYNKMITLDKLVAAKEAGCRNGYEIAEHLDVTEEFLLDAIHCYQTIYGKGLQKDNYLILFEPFNIYKIV</sequence>
<organism evidence="2 4">
    <name type="scientific">Lacrimispora sphenoides JCM 1415</name>
    <dbReference type="NCBI Taxonomy" id="1297793"/>
    <lineage>
        <taxon>Bacteria</taxon>
        <taxon>Bacillati</taxon>
        <taxon>Bacillota</taxon>
        <taxon>Clostridia</taxon>
        <taxon>Lachnospirales</taxon>
        <taxon>Lachnospiraceae</taxon>
        <taxon>Lacrimispora</taxon>
    </lineage>
</organism>
<dbReference type="EMBL" id="LT630003">
    <property type="protein sequence ID" value="SEU08924.1"/>
    <property type="molecule type" value="Genomic_DNA"/>
</dbReference>
<accession>A0ABY1C0J3</accession>
<protein>
    <recommendedName>
        <fullName evidence="1">IrrE N-terminal-like domain-containing protein</fullName>
    </recommendedName>
</protein>
<dbReference type="EMBL" id="LT630003">
    <property type="protein sequence ID" value="SET48486.1"/>
    <property type="molecule type" value="Genomic_DNA"/>
</dbReference>
<proteinExistence type="predicted"/>
<keyword evidence="4" id="KW-1185">Reference proteome</keyword>
<dbReference type="Proteomes" id="UP000198970">
    <property type="component" value="Chromosome I"/>
</dbReference>
<evidence type="ECO:0000259" key="1">
    <source>
        <dbReference type="Pfam" id="PF06114"/>
    </source>
</evidence>
<name>A0ABY1C0J3_9FIRM</name>
<evidence type="ECO:0000313" key="2">
    <source>
        <dbReference type="EMBL" id="SET48486.1"/>
    </source>
</evidence>